<reference evidence="1 2" key="1">
    <citation type="submission" date="2020-08" db="EMBL/GenBank/DDBJ databases">
        <title>Genomic Encyclopedia of Type Strains, Phase IV (KMG-IV): sequencing the most valuable type-strain genomes for metagenomic binning, comparative biology and taxonomic classification.</title>
        <authorList>
            <person name="Goeker M."/>
        </authorList>
    </citation>
    <scope>NUCLEOTIDE SEQUENCE [LARGE SCALE GENOMIC DNA]</scope>
    <source>
        <strain evidence="1 2">DSM 100694</strain>
    </source>
</reference>
<protein>
    <submittedName>
        <fullName evidence="1">Uncharacterized protein</fullName>
    </submittedName>
</protein>
<name>A0A840DWA5_9HYPH</name>
<accession>A0A840DWA5</accession>
<keyword evidence="2" id="KW-1185">Reference proteome</keyword>
<gene>
    <name evidence="1" type="ORF">GGR08_001548</name>
</gene>
<dbReference type="Proteomes" id="UP000585970">
    <property type="component" value="Unassembled WGS sequence"/>
</dbReference>
<sequence length="64" mass="7540">MSLLALIISCYAAYTVFKTTRMFRQEIDEKDEMIREQEKLIQKLSFSHVSYCVNCSKIVCREVV</sequence>
<evidence type="ECO:0000313" key="1">
    <source>
        <dbReference type="EMBL" id="MBB4077220.1"/>
    </source>
</evidence>
<proteinExistence type="predicted"/>
<dbReference type="EMBL" id="JACIFE010000031">
    <property type="protein sequence ID" value="MBB4077220.1"/>
    <property type="molecule type" value="Genomic_DNA"/>
</dbReference>
<evidence type="ECO:0000313" key="2">
    <source>
        <dbReference type="Proteomes" id="UP000585970"/>
    </source>
</evidence>
<organism evidence="1 2">
    <name type="scientific">Bartonella fuyuanensis</name>
    <dbReference type="NCBI Taxonomy" id="1460968"/>
    <lineage>
        <taxon>Bacteria</taxon>
        <taxon>Pseudomonadati</taxon>
        <taxon>Pseudomonadota</taxon>
        <taxon>Alphaproteobacteria</taxon>
        <taxon>Hyphomicrobiales</taxon>
        <taxon>Bartonellaceae</taxon>
        <taxon>Bartonella</taxon>
    </lineage>
</organism>
<dbReference type="AlphaFoldDB" id="A0A840DWA5"/>
<comment type="caution">
    <text evidence="1">The sequence shown here is derived from an EMBL/GenBank/DDBJ whole genome shotgun (WGS) entry which is preliminary data.</text>
</comment>